<evidence type="ECO:0000256" key="1">
    <source>
        <dbReference type="SAM" id="Coils"/>
    </source>
</evidence>
<evidence type="ECO:0000256" key="2">
    <source>
        <dbReference type="SAM" id="MobiDB-lite"/>
    </source>
</evidence>
<dbReference type="EMBL" id="CP017819">
    <property type="protein sequence ID" value="APA10695.1"/>
    <property type="molecule type" value="Genomic_DNA"/>
</dbReference>
<dbReference type="OrthoDB" id="3548420at2759"/>
<dbReference type="Proteomes" id="UP000177798">
    <property type="component" value="Chromosome 6"/>
</dbReference>
<evidence type="ECO:0000313" key="3">
    <source>
        <dbReference type="EMBL" id="APA10695.1"/>
    </source>
</evidence>
<proteinExistence type="predicted"/>
<name>A0A1D9Q6Y7_SCLS1</name>
<keyword evidence="1" id="KW-0175">Coiled coil</keyword>
<accession>A0A1D9Q6Y7</accession>
<reference evidence="4" key="1">
    <citation type="journal article" date="2017" name="Genome Biol. Evol.">
        <title>The complete genome sequence of the phytopathogenic fungus Sclerotinia sclerotiorum reveals insights into the genome architecture of broad host range pathogens.</title>
        <authorList>
            <person name="Derbyshire M."/>
            <person name="Denton-Giles M."/>
            <person name="Hegedus D."/>
            <person name="Seifbarghy S."/>
            <person name="Rollins J."/>
            <person name="van Kan J."/>
            <person name="Seidl M.F."/>
            <person name="Faino L."/>
            <person name="Mbengue M."/>
            <person name="Navaud O."/>
            <person name="Raffaele S."/>
            <person name="Hammond-Kosack K."/>
            <person name="Heard S."/>
            <person name="Oliver R."/>
        </authorList>
    </citation>
    <scope>NUCLEOTIDE SEQUENCE [LARGE SCALE GENOMIC DNA]</scope>
    <source>
        <strain evidence="4">ATCC 18683 / 1980 / Ss-1</strain>
    </source>
</reference>
<dbReference type="KEGG" id="ssl:SS1G_12451"/>
<protein>
    <submittedName>
        <fullName evidence="3">Uncharacterized protein</fullName>
    </submittedName>
</protein>
<gene>
    <name evidence="3" type="ORF">sscle_06g054650</name>
</gene>
<dbReference type="AlphaFoldDB" id="A0A1D9Q6Y7"/>
<feature type="coiled-coil region" evidence="1">
    <location>
        <begin position="56"/>
        <end position="115"/>
    </location>
</feature>
<feature type="region of interest" description="Disordered" evidence="2">
    <location>
        <begin position="1"/>
        <end position="27"/>
    </location>
</feature>
<sequence>MGKGSKKEASHANAGKPSASDSKISSIDISKTPIVENPMSLIQKLTDYIHEEEKNSSALRSETQLLKKRLQESQEEARISKSSAENLEKELQQLRDETKSRIQTTEQLEQELNNELGRNASTLFQQEVEKERQVHWKEMENLKKVILELNQRIVNQDIKSDVIDRGDIHSIADALAGESNAGFNACISMSVRADASEQGLTVKNPAVVDKSAIGIFGSIHPREHKAFVEEWHATYTNQDNFDIALYLILTCFQIVDTYLVIEKKCIALETELSKQKINMLERQENLIAAHDKVISGMEGRAELALAQDKIYQDELKEAHKEEINVLKASFEIGIGELVEEYRPFRDIAERILARERECSKPSKERSEQIMDQGNLAAHGGNCLAVSKQIASNPNAGEKEWFKSLYDVSIETFIKYQDSLQMRRLLDMRYEMKKFKTVQLSEAEFERNFQHVMMQLTKTKKDRLEKTSSGK</sequence>
<feature type="compositionally biased region" description="Basic and acidic residues" evidence="2">
    <location>
        <begin position="1"/>
        <end position="10"/>
    </location>
</feature>
<organism evidence="3 4">
    <name type="scientific">Sclerotinia sclerotiorum (strain ATCC 18683 / 1980 / Ss-1)</name>
    <name type="common">White mold</name>
    <name type="synonym">Whetzelinia sclerotiorum</name>
    <dbReference type="NCBI Taxonomy" id="665079"/>
    <lineage>
        <taxon>Eukaryota</taxon>
        <taxon>Fungi</taxon>
        <taxon>Dikarya</taxon>
        <taxon>Ascomycota</taxon>
        <taxon>Pezizomycotina</taxon>
        <taxon>Leotiomycetes</taxon>
        <taxon>Helotiales</taxon>
        <taxon>Sclerotiniaceae</taxon>
        <taxon>Sclerotinia</taxon>
    </lineage>
</organism>
<evidence type="ECO:0000313" key="4">
    <source>
        <dbReference type="Proteomes" id="UP000177798"/>
    </source>
</evidence>
<dbReference type="RefSeq" id="XP_001586465.1">
    <property type="nucleotide sequence ID" value="XM_001586415.1"/>
</dbReference>
<dbReference type="VEuPathDB" id="FungiDB:sscle_06g054650"/>